<dbReference type="AlphaFoldDB" id="A0A845RNH8"/>
<protein>
    <recommendedName>
        <fullName evidence="3">Glycoside hydrolase</fullName>
    </recommendedName>
</protein>
<proteinExistence type="predicted"/>
<organism evidence="1 2">
    <name type="scientific">Anaerotruncus colihominis</name>
    <dbReference type="NCBI Taxonomy" id="169435"/>
    <lineage>
        <taxon>Bacteria</taxon>
        <taxon>Bacillati</taxon>
        <taxon>Bacillota</taxon>
        <taxon>Clostridia</taxon>
        <taxon>Eubacteriales</taxon>
        <taxon>Oscillospiraceae</taxon>
        <taxon>Anaerotruncus</taxon>
    </lineage>
</organism>
<reference evidence="1 2" key="1">
    <citation type="submission" date="2018-08" db="EMBL/GenBank/DDBJ databases">
        <title>Murine metabolic-syndrome-specific gut microbial biobank.</title>
        <authorList>
            <person name="Liu C."/>
        </authorList>
    </citation>
    <scope>NUCLEOTIDE SEQUENCE [LARGE SCALE GENOMIC DNA]</scope>
    <source>
        <strain evidence="1 2">X69</strain>
    </source>
</reference>
<sequence>GLYASTNWLQYWVDDKQLEAYDKWVAQYADKCTYTGSYGMWQHHGNDPGFVGRVDGISVPVDINACYRDYPAIIKMNFLNGWTENSSDTTEKEIISVSKAELTGLHNDLAAALAALAQILDTPQHETA</sequence>
<dbReference type="Proteomes" id="UP000446348">
    <property type="component" value="Unassembled WGS sequence"/>
</dbReference>
<gene>
    <name evidence="1" type="ORF">D3Z39_16600</name>
</gene>
<evidence type="ECO:0000313" key="2">
    <source>
        <dbReference type="Proteomes" id="UP000446348"/>
    </source>
</evidence>
<evidence type="ECO:0000313" key="1">
    <source>
        <dbReference type="EMBL" id="NBI80438.1"/>
    </source>
</evidence>
<comment type="caution">
    <text evidence="1">The sequence shown here is derived from an EMBL/GenBank/DDBJ whole genome shotgun (WGS) entry which is preliminary data.</text>
</comment>
<dbReference type="SUPFAM" id="SSF51445">
    <property type="entry name" value="(Trans)glycosidases"/>
    <property type="match status" value="1"/>
</dbReference>
<dbReference type="Gene3D" id="3.20.20.80">
    <property type="entry name" value="Glycosidases"/>
    <property type="match status" value="1"/>
</dbReference>
<dbReference type="InterPro" id="IPR017853">
    <property type="entry name" value="GH"/>
</dbReference>
<dbReference type="EMBL" id="QXWZ01000062">
    <property type="protein sequence ID" value="NBI80438.1"/>
    <property type="molecule type" value="Genomic_DNA"/>
</dbReference>
<evidence type="ECO:0008006" key="3">
    <source>
        <dbReference type="Google" id="ProtNLM"/>
    </source>
</evidence>
<feature type="non-terminal residue" evidence="1">
    <location>
        <position position="1"/>
    </location>
</feature>
<accession>A0A845RNH8</accession>
<name>A0A845RNH8_9FIRM</name>